<keyword evidence="1" id="KW-0472">Membrane</keyword>
<dbReference type="Proteomes" id="UP000261325">
    <property type="component" value="Unassembled WGS sequence"/>
</dbReference>
<keyword evidence="1" id="KW-0812">Transmembrane</keyword>
<comment type="caution">
    <text evidence="2">The sequence shown here is derived from an EMBL/GenBank/DDBJ whole genome shotgun (WGS) entry which is preliminary data.</text>
</comment>
<protein>
    <submittedName>
        <fullName evidence="2">Methyl-accepting chemotaxis protein</fullName>
    </submittedName>
</protein>
<keyword evidence="1" id="KW-1133">Transmembrane helix</keyword>
<accession>A0A3B8WLL4</accession>
<gene>
    <name evidence="2" type="ORF">DCF82_13660</name>
</gene>
<feature type="transmembrane region" description="Helical" evidence="1">
    <location>
        <begin position="33"/>
        <end position="59"/>
    </location>
</feature>
<feature type="non-terminal residue" evidence="2">
    <location>
        <position position="1"/>
    </location>
</feature>
<proteinExistence type="predicted"/>
<reference evidence="2 3" key="1">
    <citation type="journal article" date="2018" name="Nat. Biotechnol.">
        <title>A standardized bacterial taxonomy based on genome phylogeny substantially revises the tree of life.</title>
        <authorList>
            <person name="Parks D.H."/>
            <person name="Chuvochina M."/>
            <person name="Waite D.W."/>
            <person name="Rinke C."/>
            <person name="Skarshewski A."/>
            <person name="Chaumeil P.A."/>
            <person name="Hugenholtz P."/>
        </authorList>
    </citation>
    <scope>NUCLEOTIDE SEQUENCE [LARGE SCALE GENOMIC DNA]</scope>
    <source>
        <strain evidence="2">UBA9049</strain>
    </source>
</reference>
<evidence type="ECO:0000313" key="3">
    <source>
        <dbReference type="Proteomes" id="UP000261325"/>
    </source>
</evidence>
<evidence type="ECO:0000313" key="2">
    <source>
        <dbReference type="EMBL" id="HAC28842.1"/>
    </source>
</evidence>
<name>A0A3B8WLL4_MARNT</name>
<dbReference type="AlphaFoldDB" id="A0A3B8WLL4"/>
<dbReference type="EMBL" id="DLYI01000179">
    <property type="protein sequence ID" value="HAC28842.1"/>
    <property type="molecule type" value="Genomic_DNA"/>
</dbReference>
<evidence type="ECO:0000256" key="1">
    <source>
        <dbReference type="SAM" id="Phobius"/>
    </source>
</evidence>
<sequence>GTRTCSTLFAVCLMLFSAVMIQAQLGRIEMHFHIFAALALVIIYRDWLPVVAAALTIAVHHLVFNGLQMAGAHIGSLPV</sequence>
<feature type="non-terminal residue" evidence="2">
    <location>
        <position position="79"/>
    </location>
</feature>
<organism evidence="2 3">
    <name type="scientific">Marinobacter nauticus</name>
    <name type="common">Marinobacter hydrocarbonoclasticus</name>
    <name type="synonym">Marinobacter aquaeolei</name>
    <dbReference type="NCBI Taxonomy" id="2743"/>
    <lineage>
        <taxon>Bacteria</taxon>
        <taxon>Pseudomonadati</taxon>
        <taxon>Pseudomonadota</taxon>
        <taxon>Gammaproteobacteria</taxon>
        <taxon>Pseudomonadales</taxon>
        <taxon>Marinobacteraceae</taxon>
        <taxon>Marinobacter</taxon>
    </lineage>
</organism>